<dbReference type="InterPro" id="IPR052579">
    <property type="entry name" value="Zinc_finger_SWIM"/>
</dbReference>
<sequence length="738" mass="83197">MSARKAKKRAHVSDSDHDSAEDEHPEVASITFPQFSGECSSWDAFHEELTRYQEETHQLYKTRSTNSVADRNKQRTAVATRRGTTAVLFDESLGFYTKTLISTHVLVQSGDGSYKVRVSKHIATHNHDVGRDVYYSYAEARKITSPGTRGVVKTLVQGGSKKKKILRYLKEISGKSVLPKDVENLVAKMRKETYTSEDDNERVAQVLRYFSEAHTRRMTRKFPEAICVDATYGTNINRYRLFSFMVTDKFGCGSFAQHALVDGESKLNMLCAIRAFKQNNPGWTDVKVIEIDKDFTELALLPRSEQERLRISAFEKMHIKYILTMLVRTEKESGFDDYLSALQKLCVGKPSFMDYFTENWLNCKDLWCTFERGNIPHLDNNANNRLEASWGAAKDLLHRHMAMDECIDHLLFLQQSAEDRYTTKVKRVGCRYNRNYDNEMAMLAKLATHHACNLVEEQYRASGQETYDISSDENTPNFLLSPVQNQTVLLPCRHILYLWRQRSDLRSIIPCKSIPERWLLADEDNEEDAGDPDTSQKFYVEDIAAPPSRVLGHNEKYQSGFAVCQKIAEVVVDKGSRSFRAWLDFLTQLEGVARHNDMPPSYRDLSIGVEVTNSGSVGERATNSDGVGEQITNVGEPIPRSSFVEQDANLDRADAGEDVTNSDDAGDNVTNSDDGGKDDTNLGSVLTPDSTPEIKIEKGARVELTSTPASARRKLDLDNVGSASSDEEIVNIVLNTTS</sequence>
<evidence type="ECO:0000313" key="4">
    <source>
        <dbReference type="Proteomes" id="UP000736787"/>
    </source>
</evidence>
<evidence type="ECO:0000313" key="3">
    <source>
        <dbReference type="EMBL" id="KAG2932901.1"/>
    </source>
</evidence>
<evidence type="ECO:0000259" key="2">
    <source>
        <dbReference type="Pfam" id="PF21056"/>
    </source>
</evidence>
<dbReference type="VEuPathDB" id="FungiDB:PC110_g11600"/>
<accession>A0A8T1D3P5</accession>
<feature type="domain" description="ZSWIM1/3 RNaseH-like" evidence="2">
    <location>
        <begin position="199"/>
        <end position="302"/>
    </location>
</feature>
<dbReference type="EMBL" id="RCMK01000371">
    <property type="protein sequence ID" value="KAG2932901.1"/>
    <property type="molecule type" value="Genomic_DNA"/>
</dbReference>
<feature type="compositionally biased region" description="Acidic residues" evidence="1">
    <location>
        <begin position="656"/>
        <end position="666"/>
    </location>
</feature>
<feature type="region of interest" description="Disordered" evidence="1">
    <location>
        <begin position="654"/>
        <end position="690"/>
    </location>
</feature>
<comment type="caution">
    <text evidence="3">The sequence shown here is derived from an EMBL/GenBank/DDBJ whole genome shotgun (WGS) entry which is preliminary data.</text>
</comment>
<dbReference type="VEuPathDB" id="FungiDB:PC110_g10087"/>
<dbReference type="Proteomes" id="UP000736787">
    <property type="component" value="Unassembled WGS sequence"/>
</dbReference>
<feature type="compositionally biased region" description="Basic residues" evidence="1">
    <location>
        <begin position="1"/>
        <end position="10"/>
    </location>
</feature>
<feature type="compositionally biased region" description="Polar residues" evidence="1">
    <location>
        <begin position="616"/>
        <end position="633"/>
    </location>
</feature>
<dbReference type="PANTHER" id="PTHR31569:SF4">
    <property type="entry name" value="SWIM-TYPE DOMAIN-CONTAINING PROTEIN"/>
    <property type="match status" value="1"/>
</dbReference>
<dbReference type="AlphaFoldDB" id="A0A8T1D3P5"/>
<evidence type="ECO:0000256" key="1">
    <source>
        <dbReference type="SAM" id="MobiDB-lite"/>
    </source>
</evidence>
<gene>
    <name evidence="3" type="ORF">PC117_g13019</name>
</gene>
<protein>
    <recommendedName>
        <fullName evidence="2">ZSWIM1/3 RNaseH-like domain-containing protein</fullName>
    </recommendedName>
</protein>
<dbReference type="PANTHER" id="PTHR31569">
    <property type="entry name" value="SWIM-TYPE DOMAIN-CONTAINING PROTEIN"/>
    <property type="match status" value="1"/>
</dbReference>
<organism evidence="3 4">
    <name type="scientific">Phytophthora cactorum</name>
    <dbReference type="NCBI Taxonomy" id="29920"/>
    <lineage>
        <taxon>Eukaryota</taxon>
        <taxon>Sar</taxon>
        <taxon>Stramenopiles</taxon>
        <taxon>Oomycota</taxon>
        <taxon>Peronosporomycetes</taxon>
        <taxon>Peronosporales</taxon>
        <taxon>Peronosporaceae</taxon>
        <taxon>Phytophthora</taxon>
    </lineage>
</organism>
<name>A0A8T1D3P5_9STRA</name>
<feature type="compositionally biased region" description="Polar residues" evidence="1">
    <location>
        <begin position="681"/>
        <end position="690"/>
    </location>
</feature>
<proteinExistence type="predicted"/>
<reference evidence="3" key="1">
    <citation type="submission" date="2018-10" db="EMBL/GenBank/DDBJ databases">
        <title>Effector identification in a new, highly contiguous assembly of the strawberry crown rot pathogen Phytophthora cactorum.</title>
        <authorList>
            <person name="Armitage A.D."/>
            <person name="Nellist C.F."/>
            <person name="Bates H."/>
            <person name="Vickerstaff R.J."/>
            <person name="Harrison R.J."/>
        </authorList>
    </citation>
    <scope>NUCLEOTIDE SEQUENCE</scope>
    <source>
        <strain evidence="3">4040</strain>
    </source>
</reference>
<dbReference type="InterPro" id="IPR048324">
    <property type="entry name" value="ZSWIM1-3_RNaseH-like"/>
</dbReference>
<feature type="region of interest" description="Disordered" evidence="1">
    <location>
        <begin position="616"/>
        <end position="641"/>
    </location>
</feature>
<feature type="region of interest" description="Disordered" evidence="1">
    <location>
        <begin position="1"/>
        <end position="27"/>
    </location>
</feature>
<dbReference type="VEuPathDB" id="FungiDB:PC110_g17078"/>
<dbReference type="Pfam" id="PF21056">
    <property type="entry name" value="ZSWIM1-3_RNaseH-like"/>
    <property type="match status" value="1"/>
</dbReference>